<accession>A0A4R2HPQ3</accession>
<protein>
    <submittedName>
        <fullName evidence="2">Uncharacterized protein</fullName>
    </submittedName>
</protein>
<dbReference type="EMBL" id="SLWO01000001">
    <property type="protein sequence ID" value="TCO30571.1"/>
    <property type="molecule type" value="Genomic_DNA"/>
</dbReference>
<organism evidence="2 3">
    <name type="scientific">Pedobacter psychrotolerans</name>
    <dbReference type="NCBI Taxonomy" id="1843235"/>
    <lineage>
        <taxon>Bacteria</taxon>
        <taxon>Pseudomonadati</taxon>
        <taxon>Bacteroidota</taxon>
        <taxon>Sphingobacteriia</taxon>
        <taxon>Sphingobacteriales</taxon>
        <taxon>Sphingobacteriaceae</taxon>
        <taxon>Pedobacter</taxon>
    </lineage>
</organism>
<evidence type="ECO:0000313" key="2">
    <source>
        <dbReference type="EMBL" id="TCO30571.1"/>
    </source>
</evidence>
<reference evidence="2 3" key="3">
    <citation type="submission" date="2019-03" db="EMBL/GenBank/DDBJ databases">
        <title>Genomic Encyclopedia of Type Strains, Phase IV (KMG-IV): sequencing the most valuable type-strain genomes for metagenomic binning, comparative biology and taxonomic classification.</title>
        <authorList>
            <person name="Goeker M."/>
        </authorList>
    </citation>
    <scope>NUCLEOTIDE SEQUENCE [LARGE SCALE GENOMIC DNA]</scope>
    <source>
        <strain evidence="2 3">DSM 103236</strain>
    </source>
</reference>
<dbReference type="Proteomes" id="UP000622648">
    <property type="component" value="Unassembled WGS sequence"/>
</dbReference>
<keyword evidence="4" id="KW-1185">Reference proteome</keyword>
<evidence type="ECO:0000313" key="3">
    <source>
        <dbReference type="Proteomes" id="UP000295684"/>
    </source>
</evidence>
<reference evidence="1" key="4">
    <citation type="submission" date="2024-05" db="EMBL/GenBank/DDBJ databases">
        <authorList>
            <person name="Sun Q."/>
            <person name="Zhou Y."/>
        </authorList>
    </citation>
    <scope>NUCLEOTIDE SEQUENCE</scope>
    <source>
        <strain evidence="1">CGMCC 1.15644</strain>
    </source>
</reference>
<dbReference type="OrthoDB" id="759695at2"/>
<name>A0A4R2HPQ3_9SPHI</name>
<dbReference type="EMBL" id="BMJO01000008">
    <property type="protein sequence ID" value="GGE69192.1"/>
    <property type="molecule type" value="Genomic_DNA"/>
</dbReference>
<proteinExistence type="predicted"/>
<evidence type="ECO:0000313" key="1">
    <source>
        <dbReference type="EMBL" id="GGE69192.1"/>
    </source>
</evidence>
<evidence type="ECO:0000313" key="4">
    <source>
        <dbReference type="Proteomes" id="UP000622648"/>
    </source>
</evidence>
<dbReference type="AlphaFoldDB" id="A0A4R2HPQ3"/>
<sequence length="170" mass="19605">MRSTEIKNPNTQLPVQVEAVNEFRKLIEDYFKMNSLADVNQILTEMLSAATGPDPRYGKHQPVTIANALYDVNNIINLIINTKTLANKKLFKHYVKNQAYKLHAVGHFNVAHLSEVLYYGLNAYIFQEEGYEGATLNFSAEITTAYKMIYDWLTDCNAWYMAFKQRIQIN</sequence>
<reference evidence="1" key="1">
    <citation type="journal article" date="2014" name="Int. J. Syst. Evol. Microbiol.">
        <title>Complete genome of a new Firmicutes species belonging to the dominant human colonic microbiota ('Ruminococcus bicirculans') reveals two chromosomes and a selective capacity to utilize plant glucans.</title>
        <authorList>
            <consortium name="NISC Comparative Sequencing Program"/>
            <person name="Wegmann U."/>
            <person name="Louis P."/>
            <person name="Goesmann A."/>
            <person name="Henrissat B."/>
            <person name="Duncan S.H."/>
            <person name="Flint H.J."/>
        </authorList>
    </citation>
    <scope>NUCLEOTIDE SEQUENCE</scope>
    <source>
        <strain evidence="1">CGMCC 1.15644</strain>
    </source>
</reference>
<comment type="caution">
    <text evidence="2">The sequence shown here is derived from an EMBL/GenBank/DDBJ whole genome shotgun (WGS) entry which is preliminary data.</text>
</comment>
<dbReference type="Proteomes" id="UP000295684">
    <property type="component" value="Unassembled WGS sequence"/>
</dbReference>
<reference evidence="4" key="2">
    <citation type="journal article" date="2019" name="Int. J. Syst. Evol. Microbiol.">
        <title>The Global Catalogue of Microorganisms (GCM) 10K type strain sequencing project: providing services to taxonomists for standard genome sequencing and annotation.</title>
        <authorList>
            <consortium name="The Broad Institute Genomics Platform"/>
            <consortium name="The Broad Institute Genome Sequencing Center for Infectious Disease"/>
            <person name="Wu L."/>
            <person name="Ma J."/>
        </authorList>
    </citation>
    <scope>NUCLEOTIDE SEQUENCE [LARGE SCALE GENOMIC DNA]</scope>
    <source>
        <strain evidence="4">CGMCC 1.15644</strain>
    </source>
</reference>
<dbReference type="RefSeq" id="WP_132528790.1">
    <property type="nucleotide sequence ID" value="NZ_BMJO01000008.1"/>
</dbReference>
<gene>
    <name evidence="2" type="ORF">EV200_1011</name>
    <name evidence="1" type="ORF">GCM10011413_39820</name>
</gene>